<gene>
    <name evidence="2" type="ORF">F4556_002941</name>
</gene>
<dbReference type="GO" id="GO:0042602">
    <property type="term" value="F:riboflavin reductase (NADPH) activity"/>
    <property type="evidence" value="ECO:0007669"/>
    <property type="project" value="TreeGrafter"/>
</dbReference>
<evidence type="ECO:0000313" key="2">
    <source>
        <dbReference type="EMBL" id="MBB4947406.1"/>
    </source>
</evidence>
<keyword evidence="3" id="KW-1185">Reference proteome</keyword>
<name>A0A7W7SBE7_9ACTN</name>
<dbReference type="EMBL" id="JACHJR010000001">
    <property type="protein sequence ID" value="MBB4947406.1"/>
    <property type="molecule type" value="Genomic_DNA"/>
</dbReference>
<proteinExistence type="predicted"/>
<accession>A0A7W7SBE7</accession>
<dbReference type="InterPro" id="IPR051606">
    <property type="entry name" value="Polyketide_Oxido-like"/>
</dbReference>
<dbReference type="GO" id="GO:0004074">
    <property type="term" value="F:biliverdin reductase [NAD(P)H] activity"/>
    <property type="evidence" value="ECO:0007669"/>
    <property type="project" value="TreeGrafter"/>
</dbReference>
<reference evidence="2 3" key="1">
    <citation type="submission" date="2020-08" db="EMBL/GenBank/DDBJ databases">
        <title>Sequencing the genomes of 1000 actinobacteria strains.</title>
        <authorList>
            <person name="Klenk H.-P."/>
        </authorList>
    </citation>
    <scope>NUCLEOTIDE SEQUENCE [LARGE SCALE GENOMIC DNA]</scope>
    <source>
        <strain evidence="2 3">DSM 44786</strain>
    </source>
</reference>
<dbReference type="InterPro" id="IPR036291">
    <property type="entry name" value="NAD(P)-bd_dom_sf"/>
</dbReference>
<feature type="domain" description="NAD(P)-binding" evidence="1">
    <location>
        <begin position="8"/>
        <end position="211"/>
    </location>
</feature>
<sequence>MKLTILAATGATGRHLLTQALAAGHQVTAVVRNPAKLAEPSVRTVTADLSHPDPEALAAAVEGADAVLSALGATSSSEPGVAWRGTEAVVAAMHATGVRRIVTLSAAPIGAVASPARPNPPKHDPGDTFLMRHLGAPLTRFFLREHYADLARMEDVLRAAPLDWTSVRPPRLTNGPLTATYRTALDRNLPGGTSASRADVAHCMLATLTRPDTIRHTLGVAR</sequence>
<protein>
    <submittedName>
        <fullName evidence="2">Putative NADH-flavin reductase</fullName>
    </submittedName>
</protein>
<dbReference type="Proteomes" id="UP000573327">
    <property type="component" value="Unassembled WGS sequence"/>
</dbReference>
<dbReference type="SUPFAM" id="SSF51735">
    <property type="entry name" value="NAD(P)-binding Rossmann-fold domains"/>
    <property type="match status" value="1"/>
</dbReference>
<dbReference type="InterPro" id="IPR016040">
    <property type="entry name" value="NAD(P)-bd_dom"/>
</dbReference>
<comment type="caution">
    <text evidence="2">The sequence shown here is derived from an EMBL/GenBank/DDBJ whole genome shotgun (WGS) entry which is preliminary data.</text>
</comment>
<dbReference type="PANTHER" id="PTHR43355:SF2">
    <property type="entry name" value="FLAVIN REDUCTASE (NADPH)"/>
    <property type="match status" value="1"/>
</dbReference>
<evidence type="ECO:0000259" key="1">
    <source>
        <dbReference type="Pfam" id="PF13460"/>
    </source>
</evidence>
<dbReference type="RefSeq" id="WP_184915339.1">
    <property type="nucleotide sequence ID" value="NZ_JACHJR010000001.1"/>
</dbReference>
<dbReference type="Pfam" id="PF13460">
    <property type="entry name" value="NAD_binding_10"/>
    <property type="match status" value="1"/>
</dbReference>
<evidence type="ECO:0000313" key="3">
    <source>
        <dbReference type="Proteomes" id="UP000573327"/>
    </source>
</evidence>
<organism evidence="2 3">
    <name type="scientific">Kitasatospora gansuensis</name>
    <dbReference type="NCBI Taxonomy" id="258050"/>
    <lineage>
        <taxon>Bacteria</taxon>
        <taxon>Bacillati</taxon>
        <taxon>Actinomycetota</taxon>
        <taxon>Actinomycetes</taxon>
        <taxon>Kitasatosporales</taxon>
        <taxon>Streptomycetaceae</taxon>
        <taxon>Kitasatospora</taxon>
    </lineage>
</organism>
<dbReference type="Gene3D" id="3.40.50.720">
    <property type="entry name" value="NAD(P)-binding Rossmann-like Domain"/>
    <property type="match status" value="1"/>
</dbReference>
<dbReference type="PANTHER" id="PTHR43355">
    <property type="entry name" value="FLAVIN REDUCTASE (NADPH)"/>
    <property type="match status" value="1"/>
</dbReference>
<dbReference type="AlphaFoldDB" id="A0A7W7SBE7"/>